<keyword evidence="2" id="KW-1185">Reference proteome</keyword>
<dbReference type="AlphaFoldDB" id="A0A6M8M484"/>
<organism evidence="1 2">
    <name type="scientific">Pseudomonas graminis</name>
    <dbReference type="NCBI Taxonomy" id="158627"/>
    <lineage>
        <taxon>Bacteria</taxon>
        <taxon>Pseudomonadati</taxon>
        <taxon>Pseudomonadota</taxon>
        <taxon>Gammaproteobacteria</taxon>
        <taxon>Pseudomonadales</taxon>
        <taxon>Pseudomonadaceae</taxon>
        <taxon>Pseudomonas</taxon>
    </lineage>
</organism>
<accession>A0A6M8M484</accession>
<protein>
    <submittedName>
        <fullName evidence="1">Uncharacterized protein</fullName>
    </submittedName>
</protein>
<dbReference type="EMBL" id="CP053746">
    <property type="protein sequence ID" value="QKF49779.1"/>
    <property type="molecule type" value="Genomic_DNA"/>
</dbReference>
<dbReference type="RefSeq" id="WP_172609654.1">
    <property type="nucleotide sequence ID" value="NZ_CP053746.1"/>
</dbReference>
<name>A0A6M8M484_9PSED</name>
<dbReference type="KEGG" id="pgg:FX982_00699"/>
<evidence type="ECO:0000313" key="1">
    <source>
        <dbReference type="EMBL" id="QKF49779.1"/>
    </source>
</evidence>
<sequence length="110" mass="12480">MSDNNKAYPIPFFDRPDYTLVRGEDVEAVFPQYEGKDQKEITHINFRAIGEENTGPTIFQPFNPNGETRATFPGSSFAIIRNKKVVLTAEPHTENGHGVVTNDKPYFFDK</sequence>
<reference evidence="2" key="1">
    <citation type="submission" date="2019-12" db="EMBL/GenBank/DDBJ databases">
        <title>Endophytic bacteria associated with Panax ginseng seedlings.</title>
        <authorList>
            <person name="Park J.M."/>
            <person name="Shin R."/>
            <person name="Jo S.H."/>
        </authorList>
    </citation>
    <scope>NUCLEOTIDE SEQUENCE [LARGE SCALE GENOMIC DNA]</scope>
    <source>
        <strain evidence="2">PgKB30</strain>
    </source>
</reference>
<evidence type="ECO:0000313" key="2">
    <source>
        <dbReference type="Proteomes" id="UP000501989"/>
    </source>
</evidence>
<dbReference type="Proteomes" id="UP000501989">
    <property type="component" value="Chromosome"/>
</dbReference>
<gene>
    <name evidence="1" type="ORF">FX982_00699</name>
</gene>
<proteinExistence type="predicted"/>